<protein>
    <submittedName>
        <fullName evidence="2">Uncharacterized protein</fullName>
    </submittedName>
</protein>
<dbReference type="RefSeq" id="WP_243377478.1">
    <property type="nucleotide sequence ID" value="NZ_JAKZJU020000001.1"/>
</dbReference>
<keyword evidence="3" id="KW-1185">Reference proteome</keyword>
<dbReference type="Proteomes" id="UP001165481">
    <property type="component" value="Unassembled WGS sequence"/>
</dbReference>
<sequence>MSEFEHEDRRKQIDFEDDEDDEVDEGEEITWFDDDDEVEGAASFASIG</sequence>
<dbReference type="EMBL" id="JAKZJU020000001">
    <property type="protein sequence ID" value="MDL2059301.1"/>
    <property type="molecule type" value="Genomic_DNA"/>
</dbReference>
<evidence type="ECO:0000313" key="2">
    <source>
        <dbReference type="EMBL" id="MDL2059301.1"/>
    </source>
</evidence>
<reference evidence="2" key="1">
    <citation type="submission" date="2023-03" db="EMBL/GenBank/DDBJ databases">
        <title>Mesosutterella sp. nov. isolated from porcine feces.</title>
        <authorList>
            <person name="Yu S."/>
        </authorList>
    </citation>
    <scope>NUCLEOTIDE SEQUENCE</scope>
    <source>
        <strain evidence="2">AGMB02718</strain>
    </source>
</reference>
<comment type="caution">
    <text evidence="2">The sequence shown here is derived from an EMBL/GenBank/DDBJ whole genome shotgun (WGS) entry which is preliminary data.</text>
</comment>
<accession>A0ABT7IPS9</accession>
<feature type="compositionally biased region" description="Basic and acidic residues" evidence="1">
    <location>
        <begin position="1"/>
        <end position="14"/>
    </location>
</feature>
<evidence type="ECO:0000313" key="3">
    <source>
        <dbReference type="Proteomes" id="UP001165481"/>
    </source>
</evidence>
<gene>
    <name evidence="2" type="ORF">MUN46_005060</name>
</gene>
<evidence type="ECO:0000256" key="1">
    <source>
        <dbReference type="SAM" id="MobiDB-lite"/>
    </source>
</evidence>
<feature type="region of interest" description="Disordered" evidence="1">
    <location>
        <begin position="1"/>
        <end position="26"/>
    </location>
</feature>
<proteinExistence type="predicted"/>
<name>A0ABT7IPS9_9BURK</name>
<feature type="compositionally biased region" description="Acidic residues" evidence="1">
    <location>
        <begin position="15"/>
        <end position="26"/>
    </location>
</feature>
<organism evidence="2 3">
    <name type="scientific">Mesosutterella faecium</name>
    <dbReference type="NCBI Taxonomy" id="2925194"/>
    <lineage>
        <taxon>Bacteria</taxon>
        <taxon>Pseudomonadati</taxon>
        <taxon>Pseudomonadota</taxon>
        <taxon>Betaproteobacteria</taxon>
        <taxon>Burkholderiales</taxon>
        <taxon>Sutterellaceae</taxon>
        <taxon>Mesosutterella</taxon>
    </lineage>
</organism>